<organism evidence="2 3">
    <name type="scientific">Pleuronectes platessa</name>
    <name type="common">European plaice</name>
    <dbReference type="NCBI Taxonomy" id="8262"/>
    <lineage>
        <taxon>Eukaryota</taxon>
        <taxon>Metazoa</taxon>
        <taxon>Chordata</taxon>
        <taxon>Craniata</taxon>
        <taxon>Vertebrata</taxon>
        <taxon>Euteleostomi</taxon>
        <taxon>Actinopterygii</taxon>
        <taxon>Neopterygii</taxon>
        <taxon>Teleostei</taxon>
        <taxon>Neoteleostei</taxon>
        <taxon>Acanthomorphata</taxon>
        <taxon>Carangaria</taxon>
        <taxon>Pleuronectiformes</taxon>
        <taxon>Pleuronectoidei</taxon>
        <taxon>Pleuronectidae</taxon>
        <taxon>Pleuronectes</taxon>
    </lineage>
</organism>
<keyword evidence="3" id="KW-1185">Reference proteome</keyword>
<dbReference type="AlphaFoldDB" id="A0A9N7VR43"/>
<gene>
    <name evidence="2" type="ORF">PLEPLA_LOCUS41967</name>
</gene>
<feature type="region of interest" description="Disordered" evidence="1">
    <location>
        <begin position="159"/>
        <end position="180"/>
    </location>
</feature>
<accession>A0A9N7VR43</accession>
<evidence type="ECO:0000313" key="2">
    <source>
        <dbReference type="EMBL" id="CAB1454205.1"/>
    </source>
</evidence>
<proteinExistence type="predicted"/>
<evidence type="ECO:0000313" key="3">
    <source>
        <dbReference type="Proteomes" id="UP001153269"/>
    </source>
</evidence>
<name>A0A9N7VR43_PLEPL</name>
<reference evidence="2" key="1">
    <citation type="submission" date="2020-03" db="EMBL/GenBank/DDBJ databases">
        <authorList>
            <person name="Weist P."/>
        </authorList>
    </citation>
    <scope>NUCLEOTIDE SEQUENCE</scope>
</reference>
<evidence type="ECO:0000256" key="1">
    <source>
        <dbReference type="SAM" id="MobiDB-lite"/>
    </source>
</evidence>
<dbReference type="EMBL" id="CADEAL010004202">
    <property type="protein sequence ID" value="CAB1454205.1"/>
    <property type="molecule type" value="Genomic_DNA"/>
</dbReference>
<dbReference type="Proteomes" id="UP001153269">
    <property type="component" value="Unassembled WGS sequence"/>
</dbReference>
<comment type="caution">
    <text evidence="2">The sequence shown here is derived from an EMBL/GenBank/DDBJ whole genome shotgun (WGS) entry which is preliminary data.</text>
</comment>
<protein>
    <submittedName>
        <fullName evidence="2">Uncharacterized protein</fullName>
    </submittedName>
</protein>
<sequence>MALSNRPVIWFVLWNHLFELQTALLCEYTVLSPLLSALISVWRQSVYAGTALTFSGLAQADPRDTHPWRSVSDDTEQVARLRGKVDSCHPRPFFVSALRSSRCLRECRLWLAHQKLRPLATRSQFPSCVAPLCLRQFPVACQILSDGLIISCLQSTTPPPPSLTVKTRSESHNLHGPSVE</sequence>